<dbReference type="EMBL" id="LWLG01000002">
    <property type="protein sequence ID" value="OAQ21408.1"/>
    <property type="molecule type" value="Genomic_DNA"/>
</dbReference>
<protein>
    <submittedName>
        <fullName evidence="1">Uncharacterized protein</fullName>
    </submittedName>
</protein>
<gene>
    <name evidence="1" type="ORF">TDIS_0629</name>
</gene>
<reference evidence="1 2" key="1">
    <citation type="submission" date="2016-04" db="EMBL/GenBank/DDBJ databases">
        <title>Genome analysis of Thermosulfurimonas dismutans, the first thermophilic sulfur-disproportionating bacterium of the phylum Thermodesulfobacteria.</title>
        <authorList>
            <person name="Mardanov A.V."/>
            <person name="Beletsky A.V."/>
            <person name="Kadnikov V.V."/>
            <person name="Slobodkin A.I."/>
            <person name="Ravin N.V."/>
        </authorList>
    </citation>
    <scope>NUCLEOTIDE SEQUENCE [LARGE SCALE GENOMIC DNA]</scope>
    <source>
        <strain evidence="1 2">S95</strain>
    </source>
</reference>
<keyword evidence="2" id="KW-1185">Reference proteome</keyword>
<proteinExistence type="predicted"/>
<accession>A0A179D725</accession>
<sequence length="37" mass="4181">MDWAPFLRKSSIQASFNEGRPIIIFFVGTVKKPLKAS</sequence>
<dbReference type="Proteomes" id="UP000078390">
    <property type="component" value="Unassembled WGS sequence"/>
</dbReference>
<comment type="caution">
    <text evidence="1">The sequence shown here is derived from an EMBL/GenBank/DDBJ whole genome shotgun (WGS) entry which is preliminary data.</text>
</comment>
<evidence type="ECO:0000313" key="2">
    <source>
        <dbReference type="Proteomes" id="UP000078390"/>
    </source>
</evidence>
<name>A0A179D725_9BACT</name>
<evidence type="ECO:0000313" key="1">
    <source>
        <dbReference type="EMBL" id="OAQ21408.1"/>
    </source>
</evidence>
<organism evidence="1 2">
    <name type="scientific">Thermosulfurimonas dismutans</name>
    <dbReference type="NCBI Taxonomy" id="999894"/>
    <lineage>
        <taxon>Bacteria</taxon>
        <taxon>Pseudomonadati</taxon>
        <taxon>Thermodesulfobacteriota</taxon>
        <taxon>Thermodesulfobacteria</taxon>
        <taxon>Thermodesulfobacteriales</taxon>
        <taxon>Thermodesulfobacteriaceae</taxon>
        <taxon>Thermosulfurimonas</taxon>
    </lineage>
</organism>
<dbReference type="AlphaFoldDB" id="A0A179D725"/>